<dbReference type="HAMAP" id="MF_00052_B">
    <property type="entry name" value="RNase_HII_B"/>
    <property type="match status" value="1"/>
</dbReference>
<dbReference type="GO" id="GO:0003723">
    <property type="term" value="F:RNA binding"/>
    <property type="evidence" value="ECO:0007669"/>
    <property type="project" value="UniProtKB-UniRule"/>
</dbReference>
<evidence type="ECO:0000256" key="13">
    <source>
        <dbReference type="ARBA" id="ARBA00023211"/>
    </source>
</evidence>
<dbReference type="GO" id="GO:0006298">
    <property type="term" value="P:mismatch repair"/>
    <property type="evidence" value="ECO:0007669"/>
    <property type="project" value="TreeGrafter"/>
</dbReference>
<dbReference type="GO" id="GO:0032299">
    <property type="term" value="C:ribonuclease H2 complex"/>
    <property type="evidence" value="ECO:0007669"/>
    <property type="project" value="TreeGrafter"/>
</dbReference>
<evidence type="ECO:0000256" key="1">
    <source>
        <dbReference type="ARBA" id="ARBA00000077"/>
    </source>
</evidence>
<dbReference type="Pfam" id="PF01351">
    <property type="entry name" value="RNase_HII"/>
    <property type="match status" value="1"/>
</dbReference>
<dbReference type="NCBIfam" id="NF000594">
    <property type="entry name" value="PRK00015.1-1"/>
    <property type="match status" value="1"/>
</dbReference>
<feature type="binding site" evidence="14 15">
    <location>
        <position position="171"/>
    </location>
    <ligand>
        <name>a divalent metal cation</name>
        <dbReference type="ChEBI" id="CHEBI:60240"/>
    </ligand>
</feature>
<evidence type="ECO:0000256" key="9">
    <source>
        <dbReference type="ARBA" id="ARBA00022722"/>
    </source>
</evidence>
<dbReference type="GO" id="GO:0043137">
    <property type="term" value="P:DNA replication, removal of RNA primer"/>
    <property type="evidence" value="ECO:0007669"/>
    <property type="project" value="TreeGrafter"/>
</dbReference>
<dbReference type="InterPro" id="IPR036397">
    <property type="entry name" value="RNaseH_sf"/>
</dbReference>
<dbReference type="Gene3D" id="3.30.420.10">
    <property type="entry name" value="Ribonuclease H-like superfamily/Ribonuclease H"/>
    <property type="match status" value="1"/>
</dbReference>
<dbReference type="Proteomes" id="UP000241209">
    <property type="component" value="Unassembled WGS sequence"/>
</dbReference>
<protein>
    <recommendedName>
        <fullName evidence="7 14">Ribonuclease HII</fullName>
        <shortName evidence="14">RNase HII</shortName>
        <ecNumber evidence="6 14">3.1.26.4</ecNumber>
    </recommendedName>
</protein>
<dbReference type="SUPFAM" id="SSF53098">
    <property type="entry name" value="Ribonuclease H-like"/>
    <property type="match status" value="1"/>
</dbReference>
<comment type="function">
    <text evidence="3 14 16">Endonuclease that specifically degrades the RNA of RNA-DNA hybrids.</text>
</comment>
<dbReference type="EMBL" id="PZFK01000014">
    <property type="protein sequence ID" value="PTI29475.1"/>
    <property type="molecule type" value="Genomic_DNA"/>
</dbReference>
<keyword evidence="10 14" id="KW-0479">Metal-binding</keyword>
<comment type="catalytic activity">
    <reaction evidence="1 14 15 16">
        <text>Endonucleolytic cleavage to 5'-phosphomonoester.</text>
        <dbReference type="EC" id="3.1.26.4"/>
    </reaction>
</comment>
<evidence type="ECO:0000256" key="15">
    <source>
        <dbReference type="PROSITE-ProRule" id="PRU01319"/>
    </source>
</evidence>
<comment type="subcellular location">
    <subcellularLocation>
        <location evidence="4 14">Cytoplasm</location>
    </subcellularLocation>
</comment>
<dbReference type="InterPro" id="IPR024567">
    <property type="entry name" value="RNase_HII/HIII_dom"/>
</dbReference>
<evidence type="ECO:0000256" key="5">
    <source>
        <dbReference type="ARBA" id="ARBA00007383"/>
    </source>
</evidence>
<keyword evidence="9 14" id="KW-0540">Nuclease</keyword>
<evidence type="ECO:0000256" key="2">
    <source>
        <dbReference type="ARBA" id="ARBA00001946"/>
    </source>
</evidence>
<evidence type="ECO:0000256" key="7">
    <source>
        <dbReference type="ARBA" id="ARBA00019179"/>
    </source>
</evidence>
<evidence type="ECO:0000256" key="16">
    <source>
        <dbReference type="RuleBase" id="RU003515"/>
    </source>
</evidence>
<dbReference type="InterPro" id="IPR022898">
    <property type="entry name" value="RNase_HII"/>
</dbReference>
<keyword evidence="13 14" id="KW-0464">Manganese</keyword>
<feature type="binding site" evidence="14 15">
    <location>
        <position position="80"/>
    </location>
    <ligand>
        <name>a divalent metal cation</name>
        <dbReference type="ChEBI" id="CHEBI:60240"/>
    </ligand>
</feature>
<dbReference type="PROSITE" id="PS51975">
    <property type="entry name" value="RNASE_H_2"/>
    <property type="match status" value="1"/>
</dbReference>
<keyword evidence="12 14" id="KW-0378">Hydrolase</keyword>
<dbReference type="InterPro" id="IPR001352">
    <property type="entry name" value="RNase_HII/HIII"/>
</dbReference>
<evidence type="ECO:0000256" key="4">
    <source>
        <dbReference type="ARBA" id="ARBA00004496"/>
    </source>
</evidence>
<comment type="caution">
    <text evidence="18">The sequence shown here is derived from an EMBL/GenBank/DDBJ whole genome shotgun (WGS) entry which is preliminary data.</text>
</comment>
<gene>
    <name evidence="14" type="primary">rnhB</name>
    <name evidence="18" type="ORF">BU072_08150</name>
</gene>
<feature type="domain" description="RNase H type-2" evidence="17">
    <location>
        <begin position="73"/>
        <end position="258"/>
    </location>
</feature>
<comment type="cofactor">
    <cofactor evidence="2">
        <name>Mg(2+)</name>
        <dbReference type="ChEBI" id="CHEBI:18420"/>
    </cofactor>
</comment>
<organism evidence="18 19">
    <name type="scientific">Mammaliicoccus vitulinus</name>
    <dbReference type="NCBI Taxonomy" id="71237"/>
    <lineage>
        <taxon>Bacteria</taxon>
        <taxon>Bacillati</taxon>
        <taxon>Bacillota</taxon>
        <taxon>Bacilli</taxon>
        <taxon>Bacillales</taxon>
        <taxon>Staphylococcaceae</taxon>
        <taxon>Mammaliicoccus</taxon>
    </lineage>
</organism>
<dbReference type="EC" id="3.1.26.4" evidence="6 14"/>
<dbReference type="InterPro" id="IPR012337">
    <property type="entry name" value="RNaseH-like_sf"/>
</dbReference>
<dbReference type="GeneID" id="64116142"/>
<evidence type="ECO:0000259" key="17">
    <source>
        <dbReference type="PROSITE" id="PS51975"/>
    </source>
</evidence>
<evidence type="ECO:0000256" key="6">
    <source>
        <dbReference type="ARBA" id="ARBA00012180"/>
    </source>
</evidence>
<evidence type="ECO:0000256" key="10">
    <source>
        <dbReference type="ARBA" id="ARBA00022723"/>
    </source>
</evidence>
<dbReference type="AlphaFoldDB" id="A0A2T4PSY3"/>
<dbReference type="NCBIfam" id="NF000595">
    <property type="entry name" value="PRK00015.1-3"/>
    <property type="match status" value="1"/>
</dbReference>
<evidence type="ECO:0000313" key="18">
    <source>
        <dbReference type="EMBL" id="PTI29475.1"/>
    </source>
</evidence>
<evidence type="ECO:0000256" key="12">
    <source>
        <dbReference type="ARBA" id="ARBA00022801"/>
    </source>
</evidence>
<comment type="cofactor">
    <cofactor evidence="14 15">
        <name>Mn(2+)</name>
        <dbReference type="ChEBI" id="CHEBI:29035"/>
    </cofactor>
    <cofactor evidence="14 15">
        <name>Mg(2+)</name>
        <dbReference type="ChEBI" id="CHEBI:18420"/>
    </cofactor>
    <text evidence="14 15">Manganese or magnesium. Binds 1 divalent metal ion per monomer in the absence of substrate. May bind a second metal ion after substrate binding.</text>
</comment>
<sequence length="258" mass="29012">MKQKSIKEITSEIQQYATIDAINGSIYNEDERKGVQSALSKRIKQLEKIEELNLKYEKMNQYENRILSENQDALICGIDEVGRGPLAGPVVASAVILECGHHYLGITDSKALSQSKRSFFEQEIYNKALSVGIGIASVEEIDELNIYEATKVAMQRAIDQLNYKPDHLLIDAMRLSNDIPQTSIIKGDLNSVSIAAASVIAKEYRDKLMTEFNLEYPGYDFDKNKGYGTKTHLEGIENCGITPIHRKSFEPIKSKVKY</sequence>
<evidence type="ECO:0000313" key="19">
    <source>
        <dbReference type="Proteomes" id="UP000241209"/>
    </source>
</evidence>
<evidence type="ECO:0000256" key="3">
    <source>
        <dbReference type="ARBA" id="ARBA00004065"/>
    </source>
</evidence>
<comment type="similarity">
    <text evidence="5 14 16">Belongs to the RNase HII family.</text>
</comment>
<keyword evidence="11 14" id="KW-0255">Endonuclease</keyword>
<dbReference type="OrthoDB" id="9803420at2"/>
<dbReference type="PANTHER" id="PTHR10954:SF18">
    <property type="entry name" value="RIBONUCLEASE HII"/>
    <property type="match status" value="1"/>
</dbReference>
<evidence type="ECO:0000256" key="11">
    <source>
        <dbReference type="ARBA" id="ARBA00022759"/>
    </source>
</evidence>
<keyword evidence="8 14" id="KW-0963">Cytoplasm</keyword>
<dbReference type="GO" id="GO:0005737">
    <property type="term" value="C:cytoplasm"/>
    <property type="evidence" value="ECO:0007669"/>
    <property type="project" value="UniProtKB-SubCell"/>
</dbReference>
<dbReference type="STRING" id="1167632.GCA_000286335_00017"/>
<dbReference type="FunFam" id="3.30.420.10:FF:000006">
    <property type="entry name" value="Ribonuclease HII"/>
    <property type="match status" value="1"/>
</dbReference>
<accession>A0A2T4PSY3</accession>
<name>A0A2T4PSY3_9STAP</name>
<dbReference type="GO" id="GO:0004523">
    <property type="term" value="F:RNA-DNA hybrid ribonuclease activity"/>
    <property type="evidence" value="ECO:0007669"/>
    <property type="project" value="UniProtKB-UniRule"/>
</dbReference>
<evidence type="ECO:0000256" key="14">
    <source>
        <dbReference type="HAMAP-Rule" id="MF_00052"/>
    </source>
</evidence>
<dbReference type="RefSeq" id="WP_107537330.1">
    <property type="nucleotide sequence ID" value="NZ_BMDF01000002.1"/>
</dbReference>
<dbReference type="GO" id="GO:0030145">
    <property type="term" value="F:manganese ion binding"/>
    <property type="evidence" value="ECO:0007669"/>
    <property type="project" value="UniProtKB-UniRule"/>
</dbReference>
<dbReference type="PANTHER" id="PTHR10954">
    <property type="entry name" value="RIBONUCLEASE H2 SUBUNIT A"/>
    <property type="match status" value="1"/>
</dbReference>
<proteinExistence type="inferred from homology"/>
<dbReference type="CDD" id="cd07182">
    <property type="entry name" value="RNase_HII_bacteria_HII_like"/>
    <property type="match status" value="1"/>
</dbReference>
<feature type="binding site" evidence="14 15">
    <location>
        <position position="79"/>
    </location>
    <ligand>
        <name>a divalent metal cation</name>
        <dbReference type="ChEBI" id="CHEBI:60240"/>
    </ligand>
</feature>
<evidence type="ECO:0000256" key="8">
    <source>
        <dbReference type="ARBA" id="ARBA00022490"/>
    </source>
</evidence>
<reference evidence="18 19" key="1">
    <citation type="journal article" date="2016" name="Front. Microbiol.">
        <title>Comprehensive Phylogenetic Analysis of Bovine Non-aureus Staphylococci Species Based on Whole-Genome Sequencing.</title>
        <authorList>
            <person name="Naushad S."/>
            <person name="Barkema H.W."/>
            <person name="Luby C."/>
            <person name="Condas L.A."/>
            <person name="Nobrega D.B."/>
            <person name="Carson D.A."/>
            <person name="De Buck J."/>
        </authorList>
    </citation>
    <scope>NUCLEOTIDE SEQUENCE [LARGE SCALE GENOMIC DNA]</scope>
    <source>
        <strain evidence="18 19">SNUC 2204</strain>
    </source>
</reference>